<gene>
    <name evidence="6" type="ORF">SAMN06295879_2363</name>
</gene>
<evidence type="ECO:0000256" key="3">
    <source>
        <dbReference type="RuleBase" id="RU004075"/>
    </source>
</evidence>
<comment type="cofactor">
    <cofactor evidence="1 4">
        <name>pyridoxal 5'-phosphate</name>
        <dbReference type="ChEBI" id="CHEBI:597326"/>
    </cofactor>
</comment>
<accession>A0A1T4Y6N3</accession>
<dbReference type="Proteomes" id="UP000189735">
    <property type="component" value="Unassembled WGS sequence"/>
</dbReference>
<dbReference type="SUPFAM" id="SSF53383">
    <property type="entry name" value="PLP-dependent transferases"/>
    <property type="match status" value="1"/>
</dbReference>
<feature type="domain" description="Aminotransferase class V" evidence="5">
    <location>
        <begin position="34"/>
        <end position="396"/>
    </location>
</feature>
<evidence type="ECO:0000313" key="6">
    <source>
        <dbReference type="EMBL" id="SKA97504.1"/>
    </source>
</evidence>
<dbReference type="InterPro" id="IPR015421">
    <property type="entry name" value="PyrdxlP-dep_Trfase_major"/>
</dbReference>
<evidence type="ECO:0000256" key="1">
    <source>
        <dbReference type="ARBA" id="ARBA00001933"/>
    </source>
</evidence>
<organism evidence="6 7">
    <name type="scientific">Agreia bicolorata</name>
    <dbReference type="NCBI Taxonomy" id="110935"/>
    <lineage>
        <taxon>Bacteria</taxon>
        <taxon>Bacillati</taxon>
        <taxon>Actinomycetota</taxon>
        <taxon>Actinomycetes</taxon>
        <taxon>Micrococcales</taxon>
        <taxon>Microbacteriaceae</taxon>
        <taxon>Agreia</taxon>
    </lineage>
</organism>
<dbReference type="Gene3D" id="3.40.640.10">
    <property type="entry name" value="Type I PLP-dependent aspartate aminotransferase-like (Major domain)"/>
    <property type="match status" value="1"/>
</dbReference>
<evidence type="ECO:0000259" key="5">
    <source>
        <dbReference type="Pfam" id="PF00266"/>
    </source>
</evidence>
<sequence>MTIGLEGGATVAAAGMVDVAAERERTAGSVGRHYFNAAGAGLMSDSVVETMVDHLRLEQRLGGYEAANHRADDLATVYSAAATLLGAAAHEIACFDSATTALRAIFDALRLGEGDTVIAPRSSYVSQALRLLTLKRYSGVHLEVIPTDATGAMDLQALDYALATASGRVVISAVHIPTSSGLVEPIAEISALGRRFGAITVLDATQSVGHLDIDVRALDIDALVSTGRKYLRGPRGTGLAYVRTGMLDGLGGWAPDVRGSVWTSAEEWTMEAGARQLETWESSVAARLGLGVALNEAISRGQTVTESYLVNFGVRLREGLAAIDGVEVTDPPASLSGLVTFTVNDIAGKQVSALLREARIDSIAVPASHAQWDLGARGIPSIVRVSPHVYNNEDDAVALLDRVADIAQSGGAR</sequence>
<name>A0A1T4Y6N3_9MICO</name>
<dbReference type="GO" id="GO:0016829">
    <property type="term" value="F:lyase activity"/>
    <property type="evidence" value="ECO:0007669"/>
    <property type="project" value="UniProtKB-KW"/>
</dbReference>
<dbReference type="AlphaFoldDB" id="A0A1T4Y6N3"/>
<keyword evidence="6" id="KW-0456">Lyase</keyword>
<proteinExistence type="inferred from homology"/>
<dbReference type="PANTHER" id="PTHR43586">
    <property type="entry name" value="CYSTEINE DESULFURASE"/>
    <property type="match status" value="1"/>
</dbReference>
<evidence type="ECO:0000256" key="4">
    <source>
        <dbReference type="RuleBase" id="RU004504"/>
    </source>
</evidence>
<evidence type="ECO:0000256" key="2">
    <source>
        <dbReference type="ARBA" id="ARBA00022898"/>
    </source>
</evidence>
<dbReference type="RefSeq" id="WP_078714582.1">
    <property type="nucleotide sequence ID" value="NZ_FUYG01000006.1"/>
</dbReference>
<keyword evidence="2" id="KW-0663">Pyridoxal phosphate</keyword>
<dbReference type="EMBL" id="FUYG01000006">
    <property type="protein sequence ID" value="SKA97504.1"/>
    <property type="molecule type" value="Genomic_DNA"/>
</dbReference>
<protein>
    <submittedName>
        <fullName evidence="6">Selenocysteine lyase/Cysteine desulfurase</fullName>
    </submittedName>
</protein>
<reference evidence="7" key="1">
    <citation type="submission" date="2017-02" db="EMBL/GenBank/DDBJ databases">
        <authorList>
            <person name="Varghese N."/>
            <person name="Submissions S."/>
        </authorList>
    </citation>
    <scope>NUCLEOTIDE SEQUENCE [LARGE SCALE GENOMIC DNA]</scope>
    <source>
        <strain evidence="7">VKM Ac-2052</strain>
    </source>
</reference>
<dbReference type="InterPro" id="IPR015424">
    <property type="entry name" value="PyrdxlP-dep_Trfase"/>
</dbReference>
<dbReference type="InterPro" id="IPR020578">
    <property type="entry name" value="Aminotrans_V_PyrdxlP_BS"/>
</dbReference>
<dbReference type="Pfam" id="PF00266">
    <property type="entry name" value="Aminotran_5"/>
    <property type="match status" value="1"/>
</dbReference>
<dbReference type="PROSITE" id="PS00595">
    <property type="entry name" value="AA_TRANSFER_CLASS_5"/>
    <property type="match status" value="1"/>
</dbReference>
<evidence type="ECO:0000313" key="7">
    <source>
        <dbReference type="Proteomes" id="UP000189735"/>
    </source>
</evidence>
<dbReference type="InterPro" id="IPR015422">
    <property type="entry name" value="PyrdxlP-dep_Trfase_small"/>
</dbReference>
<comment type="similarity">
    <text evidence="3">Belongs to the class-V pyridoxal-phosphate-dependent aminotransferase family.</text>
</comment>
<dbReference type="InterPro" id="IPR000192">
    <property type="entry name" value="Aminotrans_V_dom"/>
</dbReference>
<dbReference type="Gene3D" id="3.90.1150.10">
    <property type="entry name" value="Aspartate Aminotransferase, domain 1"/>
    <property type="match status" value="1"/>
</dbReference>
<dbReference type="PANTHER" id="PTHR43586:SF24">
    <property type="entry name" value="BLR4730 PROTEIN"/>
    <property type="match status" value="1"/>
</dbReference>